<evidence type="ECO:0000256" key="2">
    <source>
        <dbReference type="ARBA" id="ARBA00004370"/>
    </source>
</evidence>
<keyword evidence="7" id="KW-1133">Transmembrane helix</keyword>
<comment type="cofactor">
    <cofactor evidence="1">
        <name>heme</name>
        <dbReference type="ChEBI" id="CHEBI:30413"/>
    </cofactor>
</comment>
<dbReference type="GO" id="GO:0016020">
    <property type="term" value="C:membrane"/>
    <property type="evidence" value="ECO:0007669"/>
    <property type="project" value="UniProtKB-SubCell"/>
</dbReference>
<dbReference type="InterPro" id="IPR036396">
    <property type="entry name" value="Cyt_P450_sf"/>
</dbReference>
<reference evidence="12" key="1">
    <citation type="journal article" date="2020" name="Stud. Mycol.">
        <title>101 Dothideomycetes genomes: a test case for predicting lifestyles and emergence of pathogens.</title>
        <authorList>
            <person name="Haridas S."/>
            <person name="Albert R."/>
            <person name="Binder M."/>
            <person name="Bloem J."/>
            <person name="Labutti K."/>
            <person name="Salamov A."/>
            <person name="Andreopoulos B."/>
            <person name="Baker S."/>
            <person name="Barry K."/>
            <person name="Bills G."/>
            <person name="Bluhm B."/>
            <person name="Cannon C."/>
            <person name="Castanera R."/>
            <person name="Culley D."/>
            <person name="Daum C."/>
            <person name="Ezra D."/>
            <person name="Gonzalez J."/>
            <person name="Henrissat B."/>
            <person name="Kuo A."/>
            <person name="Liang C."/>
            <person name="Lipzen A."/>
            <person name="Lutzoni F."/>
            <person name="Magnuson J."/>
            <person name="Mondo S."/>
            <person name="Nolan M."/>
            <person name="Ohm R."/>
            <person name="Pangilinan J."/>
            <person name="Park H.-J."/>
            <person name="Ramirez L."/>
            <person name="Alfaro M."/>
            <person name="Sun H."/>
            <person name="Tritt A."/>
            <person name="Yoshinaga Y."/>
            <person name="Zwiers L.-H."/>
            <person name="Turgeon B."/>
            <person name="Goodwin S."/>
            <person name="Spatafora J."/>
            <person name="Crous P."/>
            <person name="Grigoriev I."/>
        </authorList>
    </citation>
    <scope>NUCLEOTIDE SEQUENCE</scope>
    <source>
        <strain evidence="12">CBS 675.92</strain>
    </source>
</reference>
<dbReference type="SUPFAM" id="SSF48264">
    <property type="entry name" value="Cytochrome P450"/>
    <property type="match status" value="1"/>
</dbReference>
<evidence type="ECO:0000256" key="5">
    <source>
        <dbReference type="ARBA" id="ARBA00022692"/>
    </source>
</evidence>
<dbReference type="Pfam" id="PF00067">
    <property type="entry name" value="p450"/>
    <property type="match status" value="1"/>
</dbReference>
<dbReference type="GO" id="GO:0020037">
    <property type="term" value="F:heme binding"/>
    <property type="evidence" value="ECO:0007669"/>
    <property type="project" value="InterPro"/>
</dbReference>
<comment type="similarity">
    <text evidence="3">Belongs to the cytochrome P450 family.</text>
</comment>
<dbReference type="InterPro" id="IPR001128">
    <property type="entry name" value="Cyt_P450"/>
</dbReference>
<dbReference type="PANTHER" id="PTHR46206">
    <property type="entry name" value="CYTOCHROME P450"/>
    <property type="match status" value="1"/>
</dbReference>
<dbReference type="Proteomes" id="UP000800035">
    <property type="component" value="Unassembled WGS sequence"/>
</dbReference>
<keyword evidence="6" id="KW-0479">Metal-binding</keyword>
<evidence type="ECO:0000256" key="8">
    <source>
        <dbReference type="ARBA" id="ARBA00023002"/>
    </source>
</evidence>
<keyword evidence="9" id="KW-0408">Iron</keyword>
<evidence type="ECO:0000313" key="13">
    <source>
        <dbReference type="Proteomes" id="UP000800035"/>
    </source>
</evidence>
<evidence type="ECO:0000313" key="12">
    <source>
        <dbReference type="EMBL" id="KAF1963815.1"/>
    </source>
</evidence>
<dbReference type="GO" id="GO:0004497">
    <property type="term" value="F:monooxygenase activity"/>
    <property type="evidence" value="ECO:0007669"/>
    <property type="project" value="UniProtKB-KW"/>
</dbReference>
<comment type="subcellular location">
    <subcellularLocation>
        <location evidence="2">Membrane</location>
    </subcellularLocation>
</comment>
<evidence type="ECO:0000256" key="10">
    <source>
        <dbReference type="ARBA" id="ARBA00023033"/>
    </source>
</evidence>
<dbReference type="PANTHER" id="PTHR46206:SF5">
    <property type="entry name" value="P450, PUTATIVE (EUROFUNG)-RELATED"/>
    <property type="match status" value="1"/>
</dbReference>
<evidence type="ECO:0000256" key="4">
    <source>
        <dbReference type="ARBA" id="ARBA00022617"/>
    </source>
</evidence>
<evidence type="ECO:0000256" key="7">
    <source>
        <dbReference type="ARBA" id="ARBA00022989"/>
    </source>
</evidence>
<dbReference type="GO" id="GO:0016705">
    <property type="term" value="F:oxidoreductase activity, acting on paired donors, with incorporation or reduction of molecular oxygen"/>
    <property type="evidence" value="ECO:0007669"/>
    <property type="project" value="InterPro"/>
</dbReference>
<keyword evidence="13" id="KW-1185">Reference proteome</keyword>
<evidence type="ECO:0000256" key="6">
    <source>
        <dbReference type="ARBA" id="ARBA00022723"/>
    </source>
</evidence>
<keyword evidence="10" id="KW-0503">Monooxygenase</keyword>
<dbReference type="Gene3D" id="1.10.630.10">
    <property type="entry name" value="Cytochrome P450"/>
    <property type="match status" value="1"/>
</dbReference>
<dbReference type="CDD" id="cd11041">
    <property type="entry name" value="CYP503A1-like"/>
    <property type="match status" value="1"/>
</dbReference>
<keyword evidence="11" id="KW-0472">Membrane</keyword>
<dbReference type="OrthoDB" id="1844152at2759"/>
<name>A0A6A5UFX3_9PLEO</name>
<evidence type="ECO:0000256" key="11">
    <source>
        <dbReference type="ARBA" id="ARBA00023136"/>
    </source>
</evidence>
<keyword evidence="8" id="KW-0560">Oxidoreductase</keyword>
<gene>
    <name evidence="12" type="ORF">CC80DRAFT_541728</name>
</gene>
<evidence type="ECO:0000256" key="9">
    <source>
        <dbReference type="ARBA" id="ARBA00023004"/>
    </source>
</evidence>
<sequence length="441" mass="50968">MLKHARKNPYKAYSLPVPGNRLHVLSTKDHWHDINNAQTSQLSPNAASREMFQPKYTFGFDWSAPREHVSLAIVRSIRNMTLQLPHFQGRFVEILDQEFQKAMATNSQEEGWTRVTFWPIVQRAVTRINTLFLFGEDTANSEEFITHGLNFVNQTTLILESVRLFPSFLAPIVTRLIKGRGHDRQFVFKTLRELIAEREAYNKATPESSRTKPATFLEGVVDYSLDDRTTQQHVDSINSTWVISTLAIPVVTCQLLQDLYTQTEHFAALRRECDAVPLHEPSRAHEISDYMAKLPLLEAFAMESWRPKCFQSNTAHRMAMKPFQFSDGYKVPAREMIEFHQHGLMSDEALYPEPEKFDPSRFLGKNRSLVDTGIEWPFWGVPRYICPGRWHVANVEKLVAVYLMQNFEGKFESTKGLNFDWRDSLVPNPKMVLLMKSRSKG</sequence>
<accession>A0A6A5UFX3</accession>
<proteinExistence type="inferred from homology"/>
<dbReference type="GO" id="GO:0005506">
    <property type="term" value="F:iron ion binding"/>
    <property type="evidence" value="ECO:0007669"/>
    <property type="project" value="InterPro"/>
</dbReference>
<evidence type="ECO:0000256" key="3">
    <source>
        <dbReference type="ARBA" id="ARBA00010617"/>
    </source>
</evidence>
<evidence type="ECO:0000256" key="1">
    <source>
        <dbReference type="ARBA" id="ARBA00001971"/>
    </source>
</evidence>
<protein>
    <submittedName>
        <fullName evidence="12">Cytochrome P450</fullName>
    </submittedName>
</protein>
<dbReference type="EMBL" id="ML976977">
    <property type="protein sequence ID" value="KAF1963815.1"/>
    <property type="molecule type" value="Genomic_DNA"/>
</dbReference>
<organism evidence="12 13">
    <name type="scientific">Byssothecium circinans</name>
    <dbReference type="NCBI Taxonomy" id="147558"/>
    <lineage>
        <taxon>Eukaryota</taxon>
        <taxon>Fungi</taxon>
        <taxon>Dikarya</taxon>
        <taxon>Ascomycota</taxon>
        <taxon>Pezizomycotina</taxon>
        <taxon>Dothideomycetes</taxon>
        <taxon>Pleosporomycetidae</taxon>
        <taxon>Pleosporales</taxon>
        <taxon>Massarineae</taxon>
        <taxon>Massarinaceae</taxon>
        <taxon>Byssothecium</taxon>
    </lineage>
</organism>
<keyword evidence="5" id="KW-0812">Transmembrane</keyword>
<dbReference type="AlphaFoldDB" id="A0A6A5UFX3"/>
<keyword evidence="4" id="KW-0349">Heme</keyword>